<gene>
    <name evidence="2" type="ORF">GMARGA_LOCUS16782</name>
</gene>
<feature type="non-terminal residue" evidence="2">
    <location>
        <position position="269"/>
    </location>
</feature>
<keyword evidence="3" id="KW-1185">Reference proteome</keyword>
<sequence length="269" mass="31518">MTVFKNISDPVNKFYWFVTVNNLNEPLRHLKYISDKNESTRYAVGSEFKPEKNDGHLRGPCTIILESIQLFRWIDLNINNAQAIRDLEEEIRDLKRKLVEDREERDNKSIPTTKTKSTTTFTFSDIPSHTTIDDISISTITTTTTTILSKTTTNTNTITTNSPKPTKILTHLKLLFHLFLQNKHLKIITYKNPLSKETIYDKLKIKKQSTSFTKMKEIINKITDIRIKKIIEEIQKLIETYGEQFINYIPKEMKKQILYNFNKIMIVVI</sequence>
<evidence type="ECO:0000256" key="1">
    <source>
        <dbReference type="SAM" id="Coils"/>
    </source>
</evidence>
<name>A0ABN7VCF6_GIGMA</name>
<keyword evidence="1" id="KW-0175">Coiled coil</keyword>
<evidence type="ECO:0000313" key="2">
    <source>
        <dbReference type="EMBL" id="CAG8754621.1"/>
    </source>
</evidence>
<dbReference type="Proteomes" id="UP000789901">
    <property type="component" value="Unassembled WGS sequence"/>
</dbReference>
<reference evidence="2 3" key="1">
    <citation type="submission" date="2021-06" db="EMBL/GenBank/DDBJ databases">
        <authorList>
            <person name="Kallberg Y."/>
            <person name="Tangrot J."/>
            <person name="Rosling A."/>
        </authorList>
    </citation>
    <scope>NUCLEOTIDE SEQUENCE [LARGE SCALE GENOMIC DNA]</scope>
    <source>
        <strain evidence="2 3">120-4 pot B 10/14</strain>
    </source>
</reference>
<accession>A0ABN7VCF6</accession>
<comment type="caution">
    <text evidence="2">The sequence shown here is derived from an EMBL/GenBank/DDBJ whole genome shotgun (WGS) entry which is preliminary data.</text>
</comment>
<feature type="coiled-coil region" evidence="1">
    <location>
        <begin position="77"/>
        <end position="104"/>
    </location>
</feature>
<dbReference type="EMBL" id="CAJVQB010012321">
    <property type="protein sequence ID" value="CAG8754621.1"/>
    <property type="molecule type" value="Genomic_DNA"/>
</dbReference>
<evidence type="ECO:0000313" key="3">
    <source>
        <dbReference type="Proteomes" id="UP000789901"/>
    </source>
</evidence>
<organism evidence="2 3">
    <name type="scientific">Gigaspora margarita</name>
    <dbReference type="NCBI Taxonomy" id="4874"/>
    <lineage>
        <taxon>Eukaryota</taxon>
        <taxon>Fungi</taxon>
        <taxon>Fungi incertae sedis</taxon>
        <taxon>Mucoromycota</taxon>
        <taxon>Glomeromycotina</taxon>
        <taxon>Glomeromycetes</taxon>
        <taxon>Diversisporales</taxon>
        <taxon>Gigasporaceae</taxon>
        <taxon>Gigaspora</taxon>
    </lineage>
</organism>
<protein>
    <submittedName>
        <fullName evidence="2">11363_t:CDS:1</fullName>
    </submittedName>
</protein>
<proteinExistence type="predicted"/>